<dbReference type="GO" id="GO:0006633">
    <property type="term" value="P:fatty acid biosynthetic process"/>
    <property type="evidence" value="ECO:0007669"/>
    <property type="project" value="UniProtKB-KW"/>
</dbReference>
<dbReference type="Gene3D" id="1.20.245.10">
    <property type="entry name" value="Lipoxygenase-1, Domain 5"/>
    <property type="match status" value="1"/>
</dbReference>
<feature type="domain" description="Lipoxygenase" evidence="13">
    <location>
        <begin position="432"/>
        <end position="734"/>
    </location>
</feature>
<comment type="similarity">
    <text evidence="1">Belongs to the lipoxygenase family.</text>
</comment>
<evidence type="ECO:0000256" key="2">
    <source>
        <dbReference type="ARBA" id="ARBA00022516"/>
    </source>
</evidence>
<dbReference type="InterPro" id="IPR036226">
    <property type="entry name" value="LipOase_C_sf"/>
</dbReference>
<feature type="domain" description="Lipoxygenase" evidence="13">
    <location>
        <begin position="225"/>
        <end position="414"/>
    </location>
</feature>
<dbReference type="EMBL" id="LIHL02000004">
    <property type="protein sequence ID" value="KAF5473086.1"/>
    <property type="molecule type" value="Genomic_DNA"/>
</dbReference>
<evidence type="ECO:0000313" key="15">
    <source>
        <dbReference type="Proteomes" id="UP000619265"/>
    </source>
</evidence>
<comment type="caution">
    <text evidence="10">Lacks conserved residue(s) required for the propagation of feature annotation.</text>
</comment>
<keyword evidence="3" id="KW-0479">Metal-binding</keyword>
<evidence type="ECO:0000256" key="6">
    <source>
        <dbReference type="ARBA" id="ARBA00022964"/>
    </source>
</evidence>
<keyword evidence="5" id="KW-0276">Fatty acid metabolism</keyword>
<evidence type="ECO:0000256" key="10">
    <source>
        <dbReference type="PROSITE-ProRule" id="PRU00152"/>
    </source>
</evidence>
<name>A0A833XXN1_JUGRE</name>
<dbReference type="Pfam" id="PF00305">
    <property type="entry name" value="Lipoxygenase"/>
    <property type="match status" value="2"/>
</dbReference>
<dbReference type="Gramene" id="Jr04_17000_p1">
    <property type="protein sequence ID" value="cds.Jr04_17000_p1"/>
    <property type="gene ID" value="Jr04_17000"/>
</dbReference>
<keyword evidence="2" id="KW-0444">Lipid biosynthesis</keyword>
<evidence type="ECO:0000256" key="11">
    <source>
        <dbReference type="SAM" id="MobiDB-lite"/>
    </source>
</evidence>
<dbReference type="InterPro" id="IPR000907">
    <property type="entry name" value="LipOase"/>
</dbReference>
<keyword evidence="8" id="KW-0443">Lipid metabolism</keyword>
<dbReference type="Gene3D" id="2.60.60.20">
    <property type="entry name" value="PLAT/LH2 domain"/>
    <property type="match status" value="1"/>
</dbReference>
<keyword evidence="6" id="KW-0223">Dioxygenase</keyword>
<sequence>MTTKLLMSAFIVGDCQLFITPFTRSLPLSHSLHHTIFRPTRMKILQLRKQLGVIRSGTSATAAQYTVNSRPPVKTDHVDQKLVALSVTALVTIRNNEMGNLMEMMPRLMLNASNPKQLGGVVLQLVSSTQIDPRTMKPKMSKEAILDWSMKALTAGGETSTYRIDFMVESDFGVPGAITVCNKYQKEFFLESVAIEGVVHELVCNSWVQPEKVYAGKRIFFSNKAYLPWETPAGLKELRDEELRELQGDGKGLRIPSNRVYDYDVYNDLGDPDQGIEYVRPTLGGQKNPHPRRCRTGRPPTDTDINQESRLNASQSVYVPRDEALEKGKRDAFNLGKLKGILRNIIPSLTVAESDDVFKGFSDLNGLYKERTLHEMKPRDGSREKKIKRSFPKILRKVQDSVEEFFKFDPPQIISRTLKRFLIYAWKKLYRINAMARETLINAGGIIETNFTAGKYCMQISCAAYGNWWRFDKENLPADLIRRGVAVPDQTQAHGLRLLIEDYPYATDGLLIWSAIEDLVQTYVGYYYKDANAVCSDLELQTWYNESINVGHADLRHASWWPKLSTPDDLTSIITTIIWLASAQHAALNFGQYPYGGYVPTRPPLMRQLIPKENDPEYKLFVSDPQGYFLSSLPSWSQTTKYMAVIDIISSHSPDEEYIGVRKDLSTWSGDTEIVEAFYRFSMEIRRIEKEIEKKNSDINLRNRFGAGISPYELLMPSSGPGVTCRGVPNSITV</sequence>
<evidence type="ECO:0000313" key="14">
    <source>
        <dbReference type="EMBL" id="KAF5473086.1"/>
    </source>
</evidence>
<reference evidence="14" key="2">
    <citation type="submission" date="2020-03" db="EMBL/GenBank/DDBJ databases">
        <title>Walnut 2.0.</title>
        <authorList>
            <person name="Marrano A."/>
            <person name="Britton M."/>
            <person name="Zimin A.V."/>
            <person name="Zaini P.A."/>
            <person name="Workman R."/>
            <person name="Puiu D."/>
            <person name="Bianco L."/>
            <person name="Allen B.J."/>
            <person name="Troggio M."/>
            <person name="Leslie C.A."/>
            <person name="Timp W."/>
            <person name="Dendekar A."/>
            <person name="Salzberg S.L."/>
            <person name="Neale D.B."/>
        </authorList>
    </citation>
    <scope>NUCLEOTIDE SEQUENCE</scope>
    <source>
        <tissue evidence="14">Leaves</tissue>
    </source>
</reference>
<dbReference type="Gene3D" id="4.10.375.10">
    <property type="entry name" value="Lipoxygenase-1, Domain 2"/>
    <property type="match status" value="1"/>
</dbReference>
<accession>A0A833XXN1</accession>
<evidence type="ECO:0000259" key="13">
    <source>
        <dbReference type="PROSITE" id="PS51393"/>
    </source>
</evidence>
<dbReference type="InterPro" id="IPR036392">
    <property type="entry name" value="PLAT/LH2_dom_sf"/>
</dbReference>
<gene>
    <name evidence="14" type="ORF">F2P56_009728</name>
</gene>
<keyword evidence="4" id="KW-0925">Oxylipin biosynthesis</keyword>
<dbReference type="GO" id="GO:0046872">
    <property type="term" value="F:metal ion binding"/>
    <property type="evidence" value="ECO:0007669"/>
    <property type="project" value="UniProtKB-KW"/>
</dbReference>
<dbReference type="InterPro" id="IPR001246">
    <property type="entry name" value="LipOase_plant"/>
</dbReference>
<reference evidence="14" key="1">
    <citation type="submission" date="2015-10" db="EMBL/GenBank/DDBJ databases">
        <authorList>
            <person name="Martinez-Garcia P.J."/>
            <person name="Crepeau M.W."/>
            <person name="Puiu D."/>
            <person name="Gonzalez-Ibeas D."/>
            <person name="Whalen J."/>
            <person name="Stevens K."/>
            <person name="Paul R."/>
            <person name="Butterfield T."/>
            <person name="Britton M."/>
            <person name="Reagan R."/>
            <person name="Chakraborty S."/>
            <person name="Walawage S.L."/>
            <person name="Vasquez-Gross H.A."/>
            <person name="Cardeno C."/>
            <person name="Famula R."/>
            <person name="Pratt K."/>
            <person name="Kuruganti S."/>
            <person name="Aradhya M.K."/>
            <person name="Leslie C.A."/>
            <person name="Dandekar A.M."/>
            <person name="Salzberg S.L."/>
            <person name="Wegrzyn J.L."/>
            <person name="Langley C.H."/>
            <person name="Neale D.B."/>
        </authorList>
    </citation>
    <scope>NUCLEOTIDE SEQUENCE</scope>
    <source>
        <tissue evidence="14">Leaves</tissue>
    </source>
</reference>
<feature type="region of interest" description="Disordered" evidence="11">
    <location>
        <begin position="280"/>
        <end position="306"/>
    </location>
</feature>
<evidence type="ECO:0000259" key="12">
    <source>
        <dbReference type="PROSITE" id="PS50095"/>
    </source>
</evidence>
<dbReference type="Gene3D" id="4.10.372.10">
    <property type="entry name" value="Lipoxygenase-1, Domain 3"/>
    <property type="match status" value="1"/>
</dbReference>
<dbReference type="InterPro" id="IPR013819">
    <property type="entry name" value="LipOase_C"/>
</dbReference>
<dbReference type="GO" id="GO:0031408">
    <property type="term" value="P:oxylipin biosynthetic process"/>
    <property type="evidence" value="ECO:0007669"/>
    <property type="project" value="UniProtKB-KW"/>
</dbReference>
<dbReference type="SUPFAM" id="SSF49723">
    <property type="entry name" value="Lipase/lipooxygenase domain (PLAT/LH2 domain)"/>
    <property type="match status" value="1"/>
</dbReference>
<dbReference type="PROSITE" id="PS51393">
    <property type="entry name" value="LIPOXYGENASE_3"/>
    <property type="match status" value="2"/>
</dbReference>
<feature type="domain" description="PLAT" evidence="12">
    <location>
        <begin position="104"/>
        <end position="222"/>
    </location>
</feature>
<dbReference type="SUPFAM" id="SSF48484">
    <property type="entry name" value="Lipoxigenase"/>
    <property type="match status" value="2"/>
</dbReference>
<evidence type="ECO:0008006" key="16">
    <source>
        <dbReference type="Google" id="ProtNLM"/>
    </source>
</evidence>
<evidence type="ECO:0000256" key="4">
    <source>
        <dbReference type="ARBA" id="ARBA00022767"/>
    </source>
</evidence>
<dbReference type="GO" id="GO:0034440">
    <property type="term" value="P:lipid oxidation"/>
    <property type="evidence" value="ECO:0007669"/>
    <property type="project" value="InterPro"/>
</dbReference>
<dbReference type="SMART" id="SM00308">
    <property type="entry name" value="LH2"/>
    <property type="match status" value="1"/>
</dbReference>
<evidence type="ECO:0000256" key="5">
    <source>
        <dbReference type="ARBA" id="ARBA00022832"/>
    </source>
</evidence>
<keyword evidence="9" id="KW-0275">Fatty acid biosynthesis</keyword>
<dbReference type="Pfam" id="PF01477">
    <property type="entry name" value="PLAT"/>
    <property type="match status" value="1"/>
</dbReference>
<dbReference type="PROSITE" id="PS50095">
    <property type="entry name" value="PLAT"/>
    <property type="match status" value="1"/>
</dbReference>
<dbReference type="PANTHER" id="PTHR11771">
    <property type="entry name" value="LIPOXYGENASE"/>
    <property type="match status" value="1"/>
</dbReference>
<dbReference type="AlphaFoldDB" id="A0A833XXN1"/>
<evidence type="ECO:0000256" key="7">
    <source>
        <dbReference type="ARBA" id="ARBA00023002"/>
    </source>
</evidence>
<evidence type="ECO:0000256" key="8">
    <source>
        <dbReference type="ARBA" id="ARBA00023098"/>
    </source>
</evidence>
<dbReference type="InterPro" id="IPR027433">
    <property type="entry name" value="Lipoxygenase_dom_3"/>
</dbReference>
<comment type="caution">
    <text evidence="14">The sequence shown here is derived from an EMBL/GenBank/DDBJ whole genome shotgun (WGS) entry which is preliminary data.</text>
</comment>
<evidence type="ECO:0000256" key="1">
    <source>
        <dbReference type="ARBA" id="ARBA00009419"/>
    </source>
</evidence>
<proteinExistence type="inferred from homology"/>
<keyword evidence="7" id="KW-0560">Oxidoreductase</keyword>
<evidence type="ECO:0000256" key="9">
    <source>
        <dbReference type="ARBA" id="ARBA00023160"/>
    </source>
</evidence>
<dbReference type="PRINTS" id="PR00468">
    <property type="entry name" value="PLTLPOXGNASE"/>
</dbReference>
<organism evidence="14 15">
    <name type="scientific">Juglans regia</name>
    <name type="common">English walnut</name>
    <dbReference type="NCBI Taxonomy" id="51240"/>
    <lineage>
        <taxon>Eukaryota</taxon>
        <taxon>Viridiplantae</taxon>
        <taxon>Streptophyta</taxon>
        <taxon>Embryophyta</taxon>
        <taxon>Tracheophyta</taxon>
        <taxon>Spermatophyta</taxon>
        <taxon>Magnoliopsida</taxon>
        <taxon>eudicotyledons</taxon>
        <taxon>Gunneridae</taxon>
        <taxon>Pentapetalae</taxon>
        <taxon>rosids</taxon>
        <taxon>fabids</taxon>
        <taxon>Fagales</taxon>
        <taxon>Juglandaceae</taxon>
        <taxon>Juglans</taxon>
    </lineage>
</organism>
<protein>
    <recommendedName>
        <fullName evidence="16">Lipoxygenase</fullName>
    </recommendedName>
</protein>
<dbReference type="InterPro" id="IPR001024">
    <property type="entry name" value="PLAT/LH2_dom"/>
</dbReference>
<dbReference type="Proteomes" id="UP000619265">
    <property type="component" value="Unassembled WGS sequence"/>
</dbReference>
<dbReference type="GO" id="GO:0016702">
    <property type="term" value="F:oxidoreductase activity, acting on single donors with incorporation of molecular oxygen, incorporation of two atoms of oxygen"/>
    <property type="evidence" value="ECO:0007669"/>
    <property type="project" value="InterPro"/>
</dbReference>
<evidence type="ECO:0000256" key="3">
    <source>
        <dbReference type="ARBA" id="ARBA00022723"/>
    </source>
</evidence>